<reference evidence="1" key="1">
    <citation type="journal article" date="2014" name="Front. Microbiol.">
        <title>High frequency of phylogenetically diverse reductive dehalogenase-homologous genes in deep subseafloor sedimentary metagenomes.</title>
        <authorList>
            <person name="Kawai M."/>
            <person name="Futagami T."/>
            <person name="Toyoda A."/>
            <person name="Takaki Y."/>
            <person name="Nishi S."/>
            <person name="Hori S."/>
            <person name="Arai W."/>
            <person name="Tsubouchi T."/>
            <person name="Morono Y."/>
            <person name="Uchiyama I."/>
            <person name="Ito T."/>
            <person name="Fujiyama A."/>
            <person name="Inagaki F."/>
            <person name="Takami H."/>
        </authorList>
    </citation>
    <scope>NUCLEOTIDE SEQUENCE</scope>
    <source>
        <strain evidence="1">Expedition CK06-06</strain>
    </source>
</reference>
<comment type="caution">
    <text evidence="1">The sequence shown here is derived from an EMBL/GenBank/DDBJ whole genome shotgun (WGS) entry which is preliminary data.</text>
</comment>
<accession>X1RQP4</accession>
<organism evidence="1">
    <name type="scientific">marine sediment metagenome</name>
    <dbReference type="NCBI Taxonomy" id="412755"/>
    <lineage>
        <taxon>unclassified sequences</taxon>
        <taxon>metagenomes</taxon>
        <taxon>ecological metagenomes</taxon>
    </lineage>
</organism>
<dbReference type="AlphaFoldDB" id="X1RQP4"/>
<protein>
    <submittedName>
        <fullName evidence="1">Uncharacterized protein</fullName>
    </submittedName>
</protein>
<name>X1RQP4_9ZZZZ</name>
<evidence type="ECO:0000313" key="1">
    <source>
        <dbReference type="EMBL" id="GAI82953.1"/>
    </source>
</evidence>
<feature type="non-terminal residue" evidence="1">
    <location>
        <position position="1"/>
    </location>
</feature>
<sequence>GAKHSCSLFDTDTNALVLDKEGKAIKSLSRAQSLNLISVLHKASKKVKTAAGKAGGDLATVLQPSKGAIVFALGEHKISLNPQHLYDAYLYYEDMMLRESVDEEFSLVIKDCVKVAWERLNHCRDEGRRASITMEGQQNGRN</sequence>
<proteinExistence type="predicted"/>
<dbReference type="EMBL" id="BARW01012324">
    <property type="protein sequence ID" value="GAI82953.1"/>
    <property type="molecule type" value="Genomic_DNA"/>
</dbReference>
<gene>
    <name evidence="1" type="ORF">S12H4_23277</name>
</gene>